<dbReference type="CDD" id="cd05195">
    <property type="entry name" value="enoyl_red"/>
    <property type="match status" value="1"/>
</dbReference>
<dbReference type="SUPFAM" id="SSF50129">
    <property type="entry name" value="GroES-like"/>
    <property type="match status" value="1"/>
</dbReference>
<gene>
    <name evidence="11" type="ORF">GF339_02105</name>
</gene>
<feature type="domain" description="PKS/mFAS DH" evidence="10">
    <location>
        <begin position="1"/>
        <end position="123"/>
    </location>
</feature>
<evidence type="ECO:0000259" key="9">
    <source>
        <dbReference type="PROSITE" id="PS50075"/>
    </source>
</evidence>
<dbReference type="Pfam" id="PF13602">
    <property type="entry name" value="ADH_zinc_N_2"/>
    <property type="match status" value="1"/>
</dbReference>
<dbReference type="InterPro" id="IPR036736">
    <property type="entry name" value="ACP-like_sf"/>
</dbReference>
<dbReference type="Pfam" id="PF00550">
    <property type="entry name" value="PP-binding"/>
    <property type="match status" value="1"/>
</dbReference>
<dbReference type="InterPro" id="IPR013968">
    <property type="entry name" value="PKS_KR"/>
</dbReference>
<dbReference type="PROSITE" id="PS00012">
    <property type="entry name" value="PHOSPHOPANTETHEINE"/>
    <property type="match status" value="1"/>
</dbReference>
<dbReference type="Pfam" id="PF08659">
    <property type="entry name" value="KR"/>
    <property type="match status" value="1"/>
</dbReference>
<dbReference type="InterPro" id="IPR049900">
    <property type="entry name" value="PKS_mFAS_DH"/>
</dbReference>
<dbReference type="Gene3D" id="3.90.180.10">
    <property type="entry name" value="Medium-chain alcohol dehydrogenases, catalytic domain"/>
    <property type="match status" value="1"/>
</dbReference>
<evidence type="ECO:0000313" key="11">
    <source>
        <dbReference type="EMBL" id="MBD3323345.1"/>
    </source>
</evidence>
<dbReference type="Proteomes" id="UP000649604">
    <property type="component" value="Unassembled WGS sequence"/>
</dbReference>
<dbReference type="PROSITE" id="PS52019">
    <property type="entry name" value="PKS_MFAS_DH"/>
    <property type="match status" value="1"/>
</dbReference>
<sequence length="1499" mass="164768">AFRAIDHLWRHETEALGRIRLPEAFASACHPYTIHPIVLDACLQVIGSALPDTIDPTATYLPVRIATFQWHRHAEGVVWSYARLIDSTPQTITAELTLFTSGGHPVATIEGLHLKRVRAEALTAVSQETLQNWLYEVQWRPQTRQGWQPAPQYIPTPDRLQHMLKPQIAQQISHPEIANYGEFLHQLDALSTAYIVQALETLGWHFDQHRRFSSAALMEALGIVPQHQRLIGRFLEILAEEGILQRQGEDWAVLNVPDIPSPDTHIQTLRSRYPATHAELTLLERCGSRLPEVLRGSCDPLDVLFPQGDATLATRLYQESPGAQAINTLLSQAISQAITHLPAGRELRILEIGAGTGGTTASILPWLPEHQTRYVFTDISALFTSQAQKKFADYPCIEYRTLDIERAPQSQGFEPGQFDLVIAANVLHATQDLRQTLTHVRQLLAPAGMLFLWEGIARQRWLDLIFGLTEGWWRFSDEDIRPSYPLIPVAMWQEILKGTGFVHVTSLTGEREETGLFSQQAVLMAQADESDPGQQGEQFSKAAISRHWLLFADQQGVARRVHDLLASRGDRCTLICAGQEFARRNEQEFTINPLNPADFQQLFHTIHSQNSPVDGVLYAWSLDAAPAQSLTTSDVQAASRQFCGSVVYLVQAIATAGFSTSPAFWMLTRGAQAIGDQADVPGIAQSPLWGMGRVIALEHPELRCVRVDLAPQGSDAEAAAVYEELLTGVSQASAADSLETQVAFRDGQRYVARLARADQSQDNRQLAIPHAESFRLQISERGALDHLTFQPTPRRPPEQDEVEIRVSATGLNFKDVLNALGLYPGDPGLLGNECAGEIVAVGDQVKNFHPGDAVLAVAPGSFSRYVTVKTPFVVSKPESLRMAEAATIPIAFLTAYYSLVHLAHIAPGDKVLIHAASGGVGQAAIQIAQQAGAEVFGTASPSKHEVLRRLGVQHILNSRTLDFAGGIMHLTDGEGVDIVLNSLSGEAISKSLTVLKPGGRFVELGKIGVWQPDQVRQAFPEVAYFLVDLVATCQQEPDLVQSLLQEITRQISEGRLSPLPYQAFELQETGQAFRYMQQARHTGKLVISQADEYGFDGPIRIQAKATYLITGGLGGLGLLTARWLIDQGARHLVLVGRSGSTSEAQPHIEALTEVGAEVIVAQADVSQRDQLERIFTDIETSLPPLRGIIHAAGVLDDGILLQQNLEKFERVLAPKVQGSWNLHTLTQHRSLDFFVMFSSAASLLGSAGQANHAAANAFLDALAAYRRAQGLPAMSINWGAWSQVGSAVQHHVESQARMRGVAPIDPQQGLRVLTQIFSRHPIQIGVIPINWSLVQDQAITAPFFEEFASQQEATVQQETGFREQLQRLSSDEQQQTLTAHIHTQVARVLGLPESEPIHPHRGFFELGMDSLSSVELRNCLQESLRCSLPSTVAFDYPTIVALRDYLATEVLGMAAASDQPSASRGVRPSQRTDENALDQLSDEELDALLEEKLTNIDDA</sequence>
<keyword evidence="4" id="KW-0521">NADP</keyword>
<dbReference type="Gene3D" id="1.10.1200.10">
    <property type="entry name" value="ACP-like"/>
    <property type="match status" value="1"/>
</dbReference>
<keyword evidence="3" id="KW-0808">Transferase</keyword>
<organism evidence="11 12">
    <name type="scientific">candidate division KSB3 bacterium</name>
    <dbReference type="NCBI Taxonomy" id="2044937"/>
    <lineage>
        <taxon>Bacteria</taxon>
        <taxon>candidate division KSB3</taxon>
    </lineage>
</organism>
<evidence type="ECO:0000256" key="7">
    <source>
        <dbReference type="PROSITE-ProRule" id="PRU01363"/>
    </source>
</evidence>
<dbReference type="PROSITE" id="PS50075">
    <property type="entry name" value="CARRIER"/>
    <property type="match status" value="1"/>
</dbReference>
<keyword evidence="5" id="KW-0511">Multifunctional enzyme</keyword>
<evidence type="ECO:0000313" key="12">
    <source>
        <dbReference type="Proteomes" id="UP000649604"/>
    </source>
</evidence>
<feature type="region of interest" description="N-terminal hotdog fold" evidence="7">
    <location>
        <position position="1"/>
    </location>
</feature>
<dbReference type="Pfam" id="PF08242">
    <property type="entry name" value="Methyltransf_12"/>
    <property type="match status" value="1"/>
</dbReference>
<dbReference type="InterPro" id="IPR006162">
    <property type="entry name" value="Ppantetheine_attach_site"/>
</dbReference>
<dbReference type="Pfam" id="PF14765">
    <property type="entry name" value="PS-DH"/>
    <property type="match status" value="1"/>
</dbReference>
<dbReference type="FunFam" id="3.40.50.720:FF:000209">
    <property type="entry name" value="Polyketide synthase Pks12"/>
    <property type="match status" value="1"/>
</dbReference>
<protein>
    <submittedName>
        <fullName evidence="11">SDR family NAD(P)-dependent oxidoreductase</fullName>
    </submittedName>
</protein>
<keyword evidence="2" id="KW-0597">Phosphoprotein</keyword>
<dbReference type="Pfam" id="PF08240">
    <property type="entry name" value="ADH_N"/>
    <property type="match status" value="1"/>
</dbReference>
<dbReference type="EMBL" id="WJJP01000058">
    <property type="protein sequence ID" value="MBD3323345.1"/>
    <property type="molecule type" value="Genomic_DNA"/>
</dbReference>
<proteinExistence type="predicted"/>
<dbReference type="Gene3D" id="3.40.50.720">
    <property type="entry name" value="NAD(P)-binding Rossmann-like Domain"/>
    <property type="match status" value="3"/>
</dbReference>
<feature type="non-terminal residue" evidence="11">
    <location>
        <position position="1"/>
    </location>
</feature>
<name>A0A9D5JSC6_9BACT</name>
<evidence type="ECO:0000256" key="8">
    <source>
        <dbReference type="SAM" id="MobiDB-lite"/>
    </source>
</evidence>
<evidence type="ECO:0000259" key="10">
    <source>
        <dbReference type="PROSITE" id="PS52019"/>
    </source>
</evidence>
<dbReference type="InterPro" id="IPR013154">
    <property type="entry name" value="ADH-like_N"/>
</dbReference>
<comment type="caution">
    <text evidence="11">The sequence shown here is derived from an EMBL/GenBank/DDBJ whole genome shotgun (WGS) entry which is preliminary data.</text>
</comment>
<dbReference type="SUPFAM" id="SSF53335">
    <property type="entry name" value="S-adenosyl-L-methionine-dependent methyltransferases"/>
    <property type="match status" value="1"/>
</dbReference>
<keyword evidence="6" id="KW-0012">Acyltransferase</keyword>
<dbReference type="InterPro" id="IPR050091">
    <property type="entry name" value="PKS_NRPS_Biosynth_Enz"/>
</dbReference>
<dbReference type="SMART" id="SM00822">
    <property type="entry name" value="PKS_KR"/>
    <property type="match status" value="1"/>
</dbReference>
<dbReference type="PANTHER" id="PTHR43775:SF37">
    <property type="entry name" value="SI:DKEY-61P9.11"/>
    <property type="match status" value="1"/>
</dbReference>
<dbReference type="InterPro" id="IPR036291">
    <property type="entry name" value="NAD(P)-bd_dom_sf"/>
</dbReference>
<dbReference type="InterPro" id="IPR042104">
    <property type="entry name" value="PKS_dehydratase_sf"/>
</dbReference>
<reference evidence="11" key="1">
    <citation type="submission" date="2019-11" db="EMBL/GenBank/DDBJ databases">
        <title>Microbial mats filling the niche in hypersaline microbial mats.</title>
        <authorList>
            <person name="Wong H.L."/>
            <person name="Macleod F.I."/>
            <person name="White R.A. III"/>
            <person name="Burns B.P."/>
        </authorList>
    </citation>
    <scope>NUCLEOTIDE SEQUENCE</scope>
    <source>
        <strain evidence="11">Rbin_158</strain>
    </source>
</reference>
<dbReference type="Gene3D" id="3.10.129.110">
    <property type="entry name" value="Polyketide synthase dehydratase"/>
    <property type="match status" value="1"/>
</dbReference>
<dbReference type="GO" id="GO:0004312">
    <property type="term" value="F:fatty acid synthase activity"/>
    <property type="evidence" value="ECO:0007669"/>
    <property type="project" value="TreeGrafter"/>
</dbReference>
<feature type="region of interest" description="Disordered" evidence="8">
    <location>
        <begin position="1456"/>
        <end position="1482"/>
    </location>
</feature>
<dbReference type="InterPro" id="IPR029063">
    <property type="entry name" value="SAM-dependent_MTases_sf"/>
</dbReference>
<dbReference type="CDD" id="cd08955">
    <property type="entry name" value="KR_2_FAS_SDR_x"/>
    <property type="match status" value="1"/>
</dbReference>
<dbReference type="GO" id="GO:0005737">
    <property type="term" value="C:cytoplasm"/>
    <property type="evidence" value="ECO:0007669"/>
    <property type="project" value="TreeGrafter"/>
</dbReference>
<dbReference type="InterPro" id="IPR020843">
    <property type="entry name" value="ER"/>
</dbReference>
<dbReference type="GO" id="GO:0006633">
    <property type="term" value="P:fatty acid biosynthetic process"/>
    <property type="evidence" value="ECO:0007669"/>
    <property type="project" value="TreeGrafter"/>
</dbReference>
<dbReference type="GO" id="GO:0005886">
    <property type="term" value="C:plasma membrane"/>
    <property type="evidence" value="ECO:0007669"/>
    <property type="project" value="TreeGrafter"/>
</dbReference>
<dbReference type="InterPro" id="IPR057326">
    <property type="entry name" value="KR_dom"/>
</dbReference>
<dbReference type="InterPro" id="IPR020806">
    <property type="entry name" value="PKS_PP-bd"/>
</dbReference>
<dbReference type="Gene3D" id="3.40.50.150">
    <property type="entry name" value="Vaccinia Virus protein VP39"/>
    <property type="match status" value="1"/>
</dbReference>
<evidence type="ECO:0000256" key="2">
    <source>
        <dbReference type="ARBA" id="ARBA00022553"/>
    </source>
</evidence>
<dbReference type="InterPro" id="IPR013217">
    <property type="entry name" value="Methyltransf_12"/>
</dbReference>
<dbReference type="SUPFAM" id="SSF51735">
    <property type="entry name" value="NAD(P)-binding Rossmann-fold domains"/>
    <property type="match status" value="3"/>
</dbReference>
<dbReference type="SUPFAM" id="SSF47336">
    <property type="entry name" value="ACP-like"/>
    <property type="match status" value="1"/>
</dbReference>
<evidence type="ECO:0000256" key="6">
    <source>
        <dbReference type="ARBA" id="ARBA00023315"/>
    </source>
</evidence>
<evidence type="ECO:0000256" key="5">
    <source>
        <dbReference type="ARBA" id="ARBA00023268"/>
    </source>
</evidence>
<dbReference type="SMART" id="SM00823">
    <property type="entry name" value="PKS_PP"/>
    <property type="match status" value="1"/>
</dbReference>
<keyword evidence="1" id="KW-0596">Phosphopantetheine</keyword>
<feature type="region of interest" description="C-terminal hotdog fold" evidence="7">
    <location>
        <begin position="1"/>
        <end position="123"/>
    </location>
</feature>
<dbReference type="CDD" id="cd02440">
    <property type="entry name" value="AdoMet_MTases"/>
    <property type="match status" value="1"/>
</dbReference>
<dbReference type="PANTHER" id="PTHR43775">
    <property type="entry name" value="FATTY ACID SYNTHASE"/>
    <property type="match status" value="1"/>
</dbReference>
<dbReference type="SMART" id="SM00829">
    <property type="entry name" value="PKS_ER"/>
    <property type="match status" value="1"/>
</dbReference>
<dbReference type="InterPro" id="IPR049551">
    <property type="entry name" value="PKS_DH_C"/>
</dbReference>
<dbReference type="GO" id="GO:0031177">
    <property type="term" value="F:phosphopantetheine binding"/>
    <property type="evidence" value="ECO:0007669"/>
    <property type="project" value="InterPro"/>
</dbReference>
<dbReference type="InterPro" id="IPR011032">
    <property type="entry name" value="GroES-like_sf"/>
</dbReference>
<dbReference type="SMART" id="SM01294">
    <property type="entry name" value="PKS_PP_betabranch"/>
    <property type="match status" value="1"/>
</dbReference>
<accession>A0A9D5JSC6</accession>
<dbReference type="FunFam" id="1.10.1200.10:FF:000007">
    <property type="entry name" value="Probable polyketide synthase pks17"/>
    <property type="match status" value="1"/>
</dbReference>
<comment type="caution">
    <text evidence="7">Lacks conserved residue(s) required for the propagation of feature annotation.</text>
</comment>
<dbReference type="GO" id="GO:0071770">
    <property type="term" value="P:DIM/DIP cell wall layer assembly"/>
    <property type="evidence" value="ECO:0007669"/>
    <property type="project" value="TreeGrafter"/>
</dbReference>
<dbReference type="InterPro" id="IPR009081">
    <property type="entry name" value="PP-bd_ACP"/>
</dbReference>
<dbReference type="GO" id="GO:0016491">
    <property type="term" value="F:oxidoreductase activity"/>
    <property type="evidence" value="ECO:0007669"/>
    <property type="project" value="InterPro"/>
</dbReference>
<evidence type="ECO:0000256" key="1">
    <source>
        <dbReference type="ARBA" id="ARBA00022450"/>
    </source>
</evidence>
<feature type="domain" description="Carrier" evidence="9">
    <location>
        <begin position="1375"/>
        <end position="1450"/>
    </location>
</feature>
<evidence type="ECO:0000256" key="4">
    <source>
        <dbReference type="ARBA" id="ARBA00022857"/>
    </source>
</evidence>
<evidence type="ECO:0000256" key="3">
    <source>
        <dbReference type="ARBA" id="ARBA00022679"/>
    </source>
</evidence>